<dbReference type="InterPro" id="IPR050327">
    <property type="entry name" value="Proton-linked_MCT"/>
</dbReference>
<feature type="transmembrane region" description="Helical" evidence="5">
    <location>
        <begin position="319"/>
        <end position="341"/>
    </location>
</feature>
<comment type="subcellular location">
    <subcellularLocation>
        <location evidence="1">Cell membrane</location>
        <topology evidence="1">Multi-pass membrane protein</topology>
    </subcellularLocation>
</comment>
<evidence type="ECO:0000256" key="4">
    <source>
        <dbReference type="ARBA" id="ARBA00023136"/>
    </source>
</evidence>
<evidence type="ECO:0000256" key="1">
    <source>
        <dbReference type="ARBA" id="ARBA00004651"/>
    </source>
</evidence>
<proteinExistence type="predicted"/>
<keyword evidence="8" id="KW-1185">Reference proteome</keyword>
<reference evidence="7 8" key="1">
    <citation type="journal article" date="2017" name="BMC Genomics">
        <title>Comparative genomic and phylogenomic analyses of the Bifidobacteriaceae family.</title>
        <authorList>
            <person name="Lugli G.A."/>
            <person name="Milani C."/>
            <person name="Turroni F."/>
            <person name="Duranti S."/>
            <person name="Mancabelli L."/>
            <person name="Mangifesta M."/>
            <person name="Ferrario C."/>
            <person name="Modesto M."/>
            <person name="Mattarelli P."/>
            <person name="Jiri K."/>
            <person name="van Sinderen D."/>
            <person name="Ventura M."/>
        </authorList>
    </citation>
    <scope>NUCLEOTIDE SEQUENCE [LARGE SCALE GENOMIC DNA]</scope>
    <source>
        <strain evidence="7 8">LMG 21773</strain>
    </source>
</reference>
<comment type="caution">
    <text evidence="7">The sequence shown here is derived from an EMBL/GenBank/DDBJ whole genome shotgun (WGS) entry which is preliminary data.</text>
</comment>
<evidence type="ECO:0000259" key="6">
    <source>
        <dbReference type="PROSITE" id="PS50850"/>
    </source>
</evidence>
<feature type="transmembrane region" description="Helical" evidence="5">
    <location>
        <begin position="170"/>
        <end position="189"/>
    </location>
</feature>
<dbReference type="InterPro" id="IPR036259">
    <property type="entry name" value="MFS_trans_sf"/>
</dbReference>
<dbReference type="PANTHER" id="PTHR11360:SF290">
    <property type="entry name" value="MONOCARBOXYLATE MFS PERMEASE"/>
    <property type="match status" value="1"/>
</dbReference>
<feature type="transmembrane region" description="Helical" evidence="5">
    <location>
        <begin position="12"/>
        <end position="30"/>
    </location>
</feature>
<keyword evidence="4 5" id="KW-0472">Membrane</keyword>
<dbReference type="InterPro" id="IPR020846">
    <property type="entry name" value="MFS_dom"/>
</dbReference>
<keyword evidence="3 5" id="KW-1133">Transmembrane helix</keyword>
<evidence type="ECO:0000256" key="5">
    <source>
        <dbReference type="SAM" id="Phobius"/>
    </source>
</evidence>
<feature type="transmembrane region" description="Helical" evidence="5">
    <location>
        <begin position="81"/>
        <end position="100"/>
    </location>
</feature>
<gene>
    <name evidence="7" type="ORF">AEAE_0870</name>
</gene>
<dbReference type="OrthoDB" id="182417at2"/>
<dbReference type="GO" id="GO:0022857">
    <property type="term" value="F:transmembrane transporter activity"/>
    <property type="evidence" value="ECO:0007669"/>
    <property type="project" value="InterPro"/>
</dbReference>
<dbReference type="GO" id="GO:0005886">
    <property type="term" value="C:plasma membrane"/>
    <property type="evidence" value="ECO:0007669"/>
    <property type="project" value="UniProtKB-SubCell"/>
</dbReference>
<keyword evidence="2 5" id="KW-0812">Transmembrane</keyword>
<feature type="transmembrane region" description="Helical" evidence="5">
    <location>
        <begin position="50"/>
        <end position="69"/>
    </location>
</feature>
<feature type="transmembrane region" description="Helical" evidence="5">
    <location>
        <begin position="136"/>
        <end position="158"/>
    </location>
</feature>
<accession>A0A261FB83</accession>
<evidence type="ECO:0000313" key="8">
    <source>
        <dbReference type="Proteomes" id="UP000228976"/>
    </source>
</evidence>
<feature type="domain" description="Major facilitator superfamily (MFS) profile" evidence="6">
    <location>
        <begin position="11"/>
        <end position="411"/>
    </location>
</feature>
<feature type="transmembrane region" description="Helical" evidence="5">
    <location>
        <begin position="106"/>
        <end position="124"/>
    </location>
</feature>
<dbReference type="AlphaFoldDB" id="A0A261FB83"/>
<dbReference type="RefSeq" id="WP_158520505.1">
    <property type="nucleotide sequence ID" value="NZ_JACBYZ010000001.1"/>
</dbReference>
<name>A0A261FB83_9BIFI</name>
<feature type="transmembrane region" description="Helical" evidence="5">
    <location>
        <begin position="229"/>
        <end position="248"/>
    </location>
</feature>
<dbReference type="PANTHER" id="PTHR11360">
    <property type="entry name" value="MONOCARBOXYLATE TRANSPORTER"/>
    <property type="match status" value="1"/>
</dbReference>
<dbReference type="Pfam" id="PF07690">
    <property type="entry name" value="MFS_1"/>
    <property type="match status" value="1"/>
</dbReference>
<protein>
    <submittedName>
        <fullName evidence="7">Permease</fullName>
    </submittedName>
</protein>
<dbReference type="EMBL" id="MWWU01000002">
    <property type="protein sequence ID" value="OZG56382.1"/>
    <property type="molecule type" value="Genomic_DNA"/>
</dbReference>
<organism evidence="7 8">
    <name type="scientific">Aeriscardovia aeriphila</name>
    <dbReference type="NCBI Taxonomy" id="218139"/>
    <lineage>
        <taxon>Bacteria</taxon>
        <taxon>Bacillati</taxon>
        <taxon>Actinomycetota</taxon>
        <taxon>Actinomycetes</taxon>
        <taxon>Bifidobacteriales</taxon>
        <taxon>Bifidobacteriaceae</taxon>
        <taxon>Aeriscardovia</taxon>
    </lineage>
</organism>
<evidence type="ECO:0000256" key="3">
    <source>
        <dbReference type="ARBA" id="ARBA00022989"/>
    </source>
</evidence>
<sequence>MQVSASARRAPWLVFLGCCVLSFLGFGVIVNTPGQYFSTLRAVFHVSQSAVALTVTVQMLMGSLMLVVGGKILERYDSRKVLFLCVAVVALSFLACSFVTAFWQFYVIFAIMGAAYAIPVLLAPQALLSNWFEKRLGMVMGIALGLSGLAGALFQPIVVAWMSTLGWRGSYALTAGLFALIALPCTLLLRFAPDKSRGEFAYGHDEEEHTQKPTAAGSGVTPRQAFRSWAFAFFVLSMVLLQIASGLVQHVATFEKDMGLAPLAAASVVTGIMIGAAVGKGSIGALLDRFNAVVVVLTYVFFGVAGWLIILFIHVPSLATLGGVLAGIGQGYLLVAIPWMIREHFGAGHYAQIYARAALVSNVMLALSTGLHGVLYDVTGKSYLLSFSLTLVGYVLATVLGLVAFTYQRTRLS</sequence>
<dbReference type="Gene3D" id="1.20.1250.20">
    <property type="entry name" value="MFS general substrate transporter like domains"/>
    <property type="match status" value="1"/>
</dbReference>
<evidence type="ECO:0000313" key="7">
    <source>
        <dbReference type="EMBL" id="OZG56382.1"/>
    </source>
</evidence>
<dbReference type="PROSITE" id="PS50850">
    <property type="entry name" value="MFS"/>
    <property type="match status" value="1"/>
</dbReference>
<dbReference type="InterPro" id="IPR011701">
    <property type="entry name" value="MFS"/>
</dbReference>
<feature type="transmembrane region" description="Helical" evidence="5">
    <location>
        <begin position="353"/>
        <end position="376"/>
    </location>
</feature>
<evidence type="ECO:0000256" key="2">
    <source>
        <dbReference type="ARBA" id="ARBA00022692"/>
    </source>
</evidence>
<dbReference type="Proteomes" id="UP000228976">
    <property type="component" value="Unassembled WGS sequence"/>
</dbReference>
<feature type="transmembrane region" description="Helical" evidence="5">
    <location>
        <begin position="290"/>
        <end position="313"/>
    </location>
</feature>
<dbReference type="SUPFAM" id="SSF103473">
    <property type="entry name" value="MFS general substrate transporter"/>
    <property type="match status" value="1"/>
</dbReference>
<feature type="transmembrane region" description="Helical" evidence="5">
    <location>
        <begin position="382"/>
        <end position="407"/>
    </location>
</feature>
<feature type="transmembrane region" description="Helical" evidence="5">
    <location>
        <begin position="260"/>
        <end position="278"/>
    </location>
</feature>